<reference evidence="3 4" key="1">
    <citation type="journal article" date="2022" name="Microorganisms">
        <title>Genome Sequence and Characterization of a Xanthorhodopsin-Containing, Aerobic Anoxygenic Phototrophic Rhodobacter Species, Isolated from Mesophilic Conditions at Yellowstone National Park.</title>
        <authorList>
            <person name="Kyndt J.A."/>
            <person name="Robertson S."/>
            <person name="Shoffstall I.B."/>
            <person name="Ramaley R.F."/>
            <person name="Meyer T.E."/>
        </authorList>
    </citation>
    <scope>NUCLEOTIDE SEQUENCE [LARGE SCALE GENOMIC DNA]</scope>
    <source>
        <strain evidence="3 4">M37P</strain>
    </source>
</reference>
<feature type="transmembrane region" description="Helical" evidence="1">
    <location>
        <begin position="40"/>
        <end position="58"/>
    </location>
</feature>
<dbReference type="Pfam" id="PF03372">
    <property type="entry name" value="Exo_endo_phos"/>
    <property type="match status" value="1"/>
</dbReference>
<keyword evidence="3" id="KW-0255">Endonuclease</keyword>
<sequence>MSEGNRIWQTVIGLALGLAILALAGGYLGWLHPLGDSLSVGRALAATAILVLAVFASFAGLRMAAFVATLLALLTGAQVLLAYSWPGLPGRYSVYQKNLLYRNADLAAVESDIRATNPQIVTLQEVSEPNLALPARLKDAYPHQHVCPGGRVGGTAILTRLVPVPGTAFCAPGLAAMQVVAGVEGQDRIWLVSVHLHWPWPYGQGDHVDRLLPILDRLKGPAIMAGDFNMVRWGHSVSRMAEVLDVRAAGPTFGTYVGWSDFFRLPIDHVFATRGGRVGPRPALGSDHLGLLALVEI</sequence>
<evidence type="ECO:0000259" key="2">
    <source>
        <dbReference type="Pfam" id="PF03372"/>
    </source>
</evidence>
<evidence type="ECO:0000313" key="4">
    <source>
        <dbReference type="Proteomes" id="UP001515660"/>
    </source>
</evidence>
<evidence type="ECO:0000313" key="3">
    <source>
        <dbReference type="EMBL" id="NHB77675.1"/>
    </source>
</evidence>
<proteinExistence type="predicted"/>
<keyword evidence="1" id="KW-1133">Transmembrane helix</keyword>
<dbReference type="InterPro" id="IPR036691">
    <property type="entry name" value="Endo/exonu/phosph_ase_sf"/>
</dbReference>
<organism evidence="3 4">
    <name type="scientific">Rhodobacter calidifons</name>
    <dbReference type="NCBI Taxonomy" id="2715277"/>
    <lineage>
        <taxon>Bacteria</taxon>
        <taxon>Pseudomonadati</taxon>
        <taxon>Pseudomonadota</taxon>
        <taxon>Alphaproteobacteria</taxon>
        <taxon>Rhodobacterales</taxon>
        <taxon>Rhodobacter group</taxon>
        <taxon>Rhodobacter</taxon>
    </lineage>
</organism>
<accession>A0ABX0G8R7</accession>
<dbReference type="Gene3D" id="3.60.10.10">
    <property type="entry name" value="Endonuclease/exonuclease/phosphatase"/>
    <property type="match status" value="1"/>
</dbReference>
<comment type="caution">
    <text evidence="3">The sequence shown here is derived from an EMBL/GenBank/DDBJ whole genome shotgun (WGS) entry which is preliminary data.</text>
</comment>
<keyword evidence="3" id="KW-0378">Hydrolase</keyword>
<keyword evidence="3" id="KW-0540">Nuclease</keyword>
<dbReference type="GO" id="GO:0004519">
    <property type="term" value="F:endonuclease activity"/>
    <property type="evidence" value="ECO:0007669"/>
    <property type="project" value="UniProtKB-KW"/>
</dbReference>
<gene>
    <name evidence="3" type="ORF">G8O29_13195</name>
</gene>
<dbReference type="Proteomes" id="UP001515660">
    <property type="component" value="Unassembled WGS sequence"/>
</dbReference>
<dbReference type="EMBL" id="JAANHS010000010">
    <property type="protein sequence ID" value="NHB77675.1"/>
    <property type="molecule type" value="Genomic_DNA"/>
</dbReference>
<evidence type="ECO:0000256" key="1">
    <source>
        <dbReference type="SAM" id="Phobius"/>
    </source>
</evidence>
<dbReference type="InterPro" id="IPR005135">
    <property type="entry name" value="Endo/exonuclease/phosphatase"/>
</dbReference>
<feature type="transmembrane region" description="Helical" evidence="1">
    <location>
        <begin position="65"/>
        <end position="85"/>
    </location>
</feature>
<keyword evidence="1" id="KW-0472">Membrane</keyword>
<feature type="domain" description="Endonuclease/exonuclease/phosphatase" evidence="2">
    <location>
        <begin position="99"/>
        <end position="288"/>
    </location>
</feature>
<protein>
    <submittedName>
        <fullName evidence="3">Endonuclease</fullName>
    </submittedName>
</protein>
<dbReference type="RefSeq" id="WP_166403700.1">
    <property type="nucleotide sequence ID" value="NZ_JAANHS010000010.1"/>
</dbReference>
<dbReference type="SUPFAM" id="SSF56219">
    <property type="entry name" value="DNase I-like"/>
    <property type="match status" value="1"/>
</dbReference>
<feature type="transmembrane region" description="Helical" evidence="1">
    <location>
        <begin position="7"/>
        <end position="28"/>
    </location>
</feature>
<keyword evidence="4" id="KW-1185">Reference proteome</keyword>
<keyword evidence="1" id="KW-0812">Transmembrane</keyword>
<name>A0ABX0G8R7_9RHOB</name>